<feature type="domain" description="GTP cyclohydrolase I" evidence="7">
    <location>
        <begin position="10"/>
        <end position="179"/>
    </location>
</feature>
<protein>
    <recommendedName>
        <fullName evidence="6">GTP cyclohydrolase 1</fullName>
        <ecNumber evidence="6">3.5.4.16</ecNumber>
    </recommendedName>
    <alternativeName>
        <fullName evidence="6">GTP cyclohydrolase I</fullName>
        <shortName evidence="6">GTP-CH-I</shortName>
    </alternativeName>
</protein>
<dbReference type="FunFam" id="3.30.1130.10:FF:000001">
    <property type="entry name" value="GTP cyclohydrolase 1"/>
    <property type="match status" value="1"/>
</dbReference>
<dbReference type="GO" id="GO:0003934">
    <property type="term" value="F:GTP cyclohydrolase I activity"/>
    <property type="evidence" value="ECO:0007669"/>
    <property type="project" value="UniProtKB-UniRule"/>
</dbReference>
<evidence type="ECO:0000256" key="3">
    <source>
        <dbReference type="ARBA" id="ARBA00008085"/>
    </source>
</evidence>
<dbReference type="InterPro" id="IPR043134">
    <property type="entry name" value="GTP-CH-I_N"/>
</dbReference>
<dbReference type="GO" id="GO:0046654">
    <property type="term" value="P:tetrahydrofolate biosynthetic process"/>
    <property type="evidence" value="ECO:0007669"/>
    <property type="project" value="UniProtKB-UniRule"/>
</dbReference>
<dbReference type="UniPathway" id="UPA00848">
    <property type="reaction ID" value="UER00151"/>
</dbReference>
<evidence type="ECO:0000256" key="2">
    <source>
        <dbReference type="ARBA" id="ARBA00005080"/>
    </source>
</evidence>
<evidence type="ECO:0000313" key="8">
    <source>
        <dbReference type="EMBL" id="HEG92682.1"/>
    </source>
</evidence>
<dbReference type="Gene3D" id="3.30.1130.10">
    <property type="match status" value="1"/>
</dbReference>
<proteinExistence type="inferred from homology"/>
<evidence type="ECO:0000256" key="1">
    <source>
        <dbReference type="ARBA" id="ARBA00001052"/>
    </source>
</evidence>
<comment type="caution">
    <text evidence="8">The sequence shown here is derived from an EMBL/GenBank/DDBJ whole genome shotgun (WGS) entry which is preliminary data.</text>
</comment>
<dbReference type="SUPFAM" id="SSF55620">
    <property type="entry name" value="Tetrahydrobiopterin biosynthesis enzymes-like"/>
    <property type="match status" value="1"/>
</dbReference>
<feature type="binding site" evidence="6">
    <location>
        <position position="78"/>
    </location>
    <ligand>
        <name>Zn(2+)</name>
        <dbReference type="ChEBI" id="CHEBI:29105"/>
    </ligand>
</feature>
<dbReference type="InterPro" id="IPR020602">
    <property type="entry name" value="GTP_CycHdrlase_I_dom"/>
</dbReference>
<dbReference type="AlphaFoldDB" id="A0A831X8Z3"/>
<dbReference type="Pfam" id="PF01227">
    <property type="entry name" value="GTP_cyclohydroI"/>
    <property type="match status" value="1"/>
</dbReference>
<dbReference type="EMBL" id="DSIY01000344">
    <property type="protein sequence ID" value="HEG92682.1"/>
    <property type="molecule type" value="Genomic_DNA"/>
</dbReference>
<organism evidence="8">
    <name type="scientific">Thermorudis peleae</name>
    <dbReference type="NCBI Taxonomy" id="1382356"/>
    <lineage>
        <taxon>Bacteria</taxon>
        <taxon>Pseudomonadati</taxon>
        <taxon>Thermomicrobiota</taxon>
        <taxon>Thermomicrobia</taxon>
        <taxon>Thermomicrobia incertae sedis</taxon>
        <taxon>Thermorudis</taxon>
    </lineage>
</organism>
<feature type="binding site" evidence="6">
    <location>
        <position position="149"/>
    </location>
    <ligand>
        <name>Zn(2+)</name>
        <dbReference type="ChEBI" id="CHEBI:29105"/>
    </ligand>
</feature>
<keyword evidence="5 6" id="KW-0378">Hydrolase</keyword>
<evidence type="ECO:0000259" key="7">
    <source>
        <dbReference type="Pfam" id="PF01227"/>
    </source>
</evidence>
<dbReference type="Gene3D" id="1.10.286.10">
    <property type="match status" value="1"/>
</dbReference>
<dbReference type="PANTHER" id="PTHR11109">
    <property type="entry name" value="GTP CYCLOHYDROLASE I"/>
    <property type="match status" value="1"/>
</dbReference>
<reference evidence="8" key="1">
    <citation type="journal article" date="2020" name="mSystems">
        <title>Genome- and Community-Level Interaction Insights into Carbon Utilization and Element Cycling Functions of Hydrothermarchaeota in Hydrothermal Sediment.</title>
        <authorList>
            <person name="Zhou Z."/>
            <person name="Liu Y."/>
            <person name="Xu W."/>
            <person name="Pan J."/>
            <person name="Luo Z.H."/>
            <person name="Li M."/>
        </authorList>
    </citation>
    <scope>NUCLEOTIDE SEQUENCE [LARGE SCALE GENOMIC DNA]</scope>
    <source>
        <strain evidence="8">SpSt-210</strain>
    </source>
</reference>
<dbReference type="GO" id="GO:0005737">
    <property type="term" value="C:cytoplasm"/>
    <property type="evidence" value="ECO:0007669"/>
    <property type="project" value="TreeGrafter"/>
</dbReference>
<name>A0A831X8Z3_9BACT</name>
<comment type="similarity">
    <text evidence="3 6">Belongs to the GTP cyclohydrolase I family.</text>
</comment>
<keyword evidence="6" id="KW-0342">GTP-binding</keyword>
<evidence type="ECO:0000256" key="4">
    <source>
        <dbReference type="ARBA" id="ARBA00022563"/>
    </source>
</evidence>
<comment type="pathway">
    <text evidence="2 6">Cofactor biosynthesis; 7,8-dihydroneopterin triphosphate biosynthesis; 7,8-dihydroneopterin triphosphate from GTP: step 1/1.</text>
</comment>
<keyword evidence="4 6" id="KW-0554">One-carbon metabolism</keyword>
<dbReference type="InterPro" id="IPR043133">
    <property type="entry name" value="GTP-CH-I_C/QueF"/>
</dbReference>
<comment type="catalytic activity">
    <reaction evidence="1 6">
        <text>GTP + H2O = 7,8-dihydroneopterin 3'-triphosphate + formate + H(+)</text>
        <dbReference type="Rhea" id="RHEA:17473"/>
        <dbReference type="ChEBI" id="CHEBI:15377"/>
        <dbReference type="ChEBI" id="CHEBI:15378"/>
        <dbReference type="ChEBI" id="CHEBI:15740"/>
        <dbReference type="ChEBI" id="CHEBI:37565"/>
        <dbReference type="ChEBI" id="CHEBI:58462"/>
        <dbReference type="EC" id="3.5.4.16"/>
    </reaction>
</comment>
<keyword evidence="6" id="KW-0479">Metal-binding</keyword>
<dbReference type="PANTHER" id="PTHR11109:SF7">
    <property type="entry name" value="GTP CYCLOHYDROLASE 1"/>
    <property type="match status" value="1"/>
</dbReference>
<dbReference type="NCBIfam" id="NF006826">
    <property type="entry name" value="PRK09347.1-3"/>
    <property type="match status" value="1"/>
</dbReference>
<keyword evidence="6" id="KW-0862">Zinc</keyword>
<comment type="subunit">
    <text evidence="6">Homopolymer.</text>
</comment>
<dbReference type="PROSITE" id="PS00859">
    <property type="entry name" value="GTP_CYCLOHYDROL_1_1"/>
    <property type="match status" value="1"/>
</dbReference>
<dbReference type="HAMAP" id="MF_00223">
    <property type="entry name" value="FolE"/>
    <property type="match status" value="1"/>
</dbReference>
<dbReference type="GO" id="GO:0006730">
    <property type="term" value="P:one-carbon metabolic process"/>
    <property type="evidence" value="ECO:0007669"/>
    <property type="project" value="UniProtKB-UniRule"/>
</dbReference>
<dbReference type="GO" id="GO:0006729">
    <property type="term" value="P:tetrahydrobiopterin biosynthetic process"/>
    <property type="evidence" value="ECO:0007669"/>
    <property type="project" value="TreeGrafter"/>
</dbReference>
<accession>A0A831X8Z3</accession>
<gene>
    <name evidence="6" type="primary">folE</name>
    <name evidence="8" type="ORF">ENP34_14785</name>
</gene>
<dbReference type="GO" id="GO:0008270">
    <property type="term" value="F:zinc ion binding"/>
    <property type="evidence" value="ECO:0007669"/>
    <property type="project" value="UniProtKB-UniRule"/>
</dbReference>
<evidence type="ECO:0000256" key="6">
    <source>
        <dbReference type="HAMAP-Rule" id="MF_00223"/>
    </source>
</evidence>
<dbReference type="NCBIfam" id="NF006825">
    <property type="entry name" value="PRK09347.1-2"/>
    <property type="match status" value="1"/>
</dbReference>
<dbReference type="GO" id="GO:0005525">
    <property type="term" value="F:GTP binding"/>
    <property type="evidence" value="ECO:0007669"/>
    <property type="project" value="UniProtKB-KW"/>
</dbReference>
<feature type="binding site" evidence="6">
    <location>
        <position position="81"/>
    </location>
    <ligand>
        <name>Zn(2+)</name>
        <dbReference type="ChEBI" id="CHEBI:29105"/>
    </ligand>
</feature>
<dbReference type="PROSITE" id="PS00860">
    <property type="entry name" value="GTP_CYCLOHYDROL_1_2"/>
    <property type="match status" value="1"/>
</dbReference>
<dbReference type="InterPro" id="IPR018234">
    <property type="entry name" value="GTP_CycHdrlase_I_CS"/>
</dbReference>
<dbReference type="InterPro" id="IPR001474">
    <property type="entry name" value="GTP_CycHdrlase_I"/>
</dbReference>
<dbReference type="EC" id="3.5.4.16" evidence="6"/>
<sequence length="184" mass="20678">MREIDRARLETAVRMILEAAGEDLDRPELRETPRRAAEMLRELLGGLEIDPASFLAEPLAEQHEGLVVIRDIPVRSVCEHHLVPMVGRAHVAYLPDGRIVGSDRIIKLVDALARRPQLQERLTRQIAEAIEQALRPQGVAVQLELEQMCMTIRGVQARESRVLTAVYHGAFDDDPSLRALLASW</sequence>
<evidence type="ECO:0000256" key="5">
    <source>
        <dbReference type="ARBA" id="ARBA00022801"/>
    </source>
</evidence>
<keyword evidence="6" id="KW-0547">Nucleotide-binding</keyword>